<dbReference type="GO" id="GO:0016491">
    <property type="term" value="F:oxidoreductase activity"/>
    <property type="evidence" value="ECO:0007669"/>
    <property type="project" value="UniProtKB-KW"/>
</dbReference>
<evidence type="ECO:0000259" key="4">
    <source>
        <dbReference type="Pfam" id="PF03446"/>
    </source>
</evidence>
<evidence type="ECO:0000256" key="2">
    <source>
        <dbReference type="ARBA" id="ARBA00023002"/>
    </source>
</evidence>
<accession>A0AAV8W8B3</accession>
<dbReference type="PANTHER" id="PTHR43580:SF2">
    <property type="entry name" value="CYTOKINE-LIKE NUCLEAR FACTOR N-PAC"/>
    <property type="match status" value="1"/>
</dbReference>
<organism evidence="6 7">
    <name type="scientific">Exocentrus adspersus</name>
    <dbReference type="NCBI Taxonomy" id="1586481"/>
    <lineage>
        <taxon>Eukaryota</taxon>
        <taxon>Metazoa</taxon>
        <taxon>Ecdysozoa</taxon>
        <taxon>Arthropoda</taxon>
        <taxon>Hexapoda</taxon>
        <taxon>Insecta</taxon>
        <taxon>Pterygota</taxon>
        <taxon>Neoptera</taxon>
        <taxon>Endopterygota</taxon>
        <taxon>Coleoptera</taxon>
        <taxon>Polyphaga</taxon>
        <taxon>Cucujiformia</taxon>
        <taxon>Chrysomeloidea</taxon>
        <taxon>Cerambycidae</taxon>
        <taxon>Lamiinae</taxon>
        <taxon>Acanthocinini</taxon>
        <taxon>Exocentrus</taxon>
    </lineage>
</organism>
<dbReference type="Gene3D" id="1.10.1040.10">
    <property type="entry name" value="N-(1-d-carboxylethyl)-l-norvaline Dehydrogenase, domain 2"/>
    <property type="match status" value="1"/>
</dbReference>
<dbReference type="Proteomes" id="UP001159042">
    <property type="component" value="Unassembled WGS sequence"/>
</dbReference>
<gene>
    <name evidence="6" type="ORF">NQ315_007866</name>
</gene>
<dbReference type="AlphaFoldDB" id="A0AAV8W8B3"/>
<sequence>CEEIKEQADAIKAGLVNIYITPYDIMQMSDIIFSCVTDPRSAKENVIGNCGVVGREGDILDGKGYVEMTSIDPQTSKDICEIIKSKGGRYLEAQIQGSKLEADKGSLVILAAGDRSLFLDCQSCFKAMGNTAFFLGDTGYATKTNLILQLMKGIALVGLVEGLALADRCGISSKDVLNIFKLTNLNCDYLTHKADLIVKKDFKHVEQAIEHMQKDMKLTLDLSDQLKQPLLMTSTANEVYKHARRLGYDGHDASCIYMRTRH</sequence>
<dbReference type="PANTHER" id="PTHR43580">
    <property type="entry name" value="OXIDOREDUCTASE GLYR1-RELATED"/>
    <property type="match status" value="1"/>
</dbReference>
<dbReference type="InterPro" id="IPR015815">
    <property type="entry name" value="HIBADH-related"/>
</dbReference>
<dbReference type="InterPro" id="IPR029154">
    <property type="entry name" value="HIBADH-like_NADP-bd"/>
</dbReference>
<dbReference type="InterPro" id="IPR036291">
    <property type="entry name" value="NAD(P)-bd_dom_sf"/>
</dbReference>
<feature type="non-terminal residue" evidence="6">
    <location>
        <position position="1"/>
    </location>
</feature>
<dbReference type="GO" id="GO:0031491">
    <property type="term" value="F:nucleosome binding"/>
    <property type="evidence" value="ECO:0007669"/>
    <property type="project" value="TreeGrafter"/>
</dbReference>
<dbReference type="InterPro" id="IPR006115">
    <property type="entry name" value="6PGDH_NADP-bd"/>
</dbReference>
<feature type="domain" description="3-hydroxyisobutyrate dehydrogenase-like NAD-binding" evidence="5">
    <location>
        <begin position="141"/>
        <end position="256"/>
    </location>
</feature>
<protein>
    <submittedName>
        <fullName evidence="6">Uncharacterized protein</fullName>
    </submittedName>
</protein>
<evidence type="ECO:0000313" key="6">
    <source>
        <dbReference type="EMBL" id="KAJ8922831.1"/>
    </source>
</evidence>
<keyword evidence="7" id="KW-1185">Reference proteome</keyword>
<dbReference type="Pfam" id="PF03446">
    <property type="entry name" value="NAD_binding_2"/>
    <property type="match status" value="1"/>
</dbReference>
<keyword evidence="3" id="KW-0520">NAD</keyword>
<dbReference type="GO" id="GO:0000785">
    <property type="term" value="C:chromatin"/>
    <property type="evidence" value="ECO:0007669"/>
    <property type="project" value="TreeGrafter"/>
</dbReference>
<dbReference type="SUPFAM" id="SSF48179">
    <property type="entry name" value="6-phosphogluconate dehydrogenase C-terminal domain-like"/>
    <property type="match status" value="1"/>
</dbReference>
<dbReference type="EMBL" id="JANEYG010000006">
    <property type="protein sequence ID" value="KAJ8922831.1"/>
    <property type="molecule type" value="Genomic_DNA"/>
</dbReference>
<dbReference type="Gene3D" id="3.40.50.720">
    <property type="entry name" value="NAD(P)-binding Rossmann-like Domain"/>
    <property type="match status" value="1"/>
</dbReference>
<dbReference type="PIRSF" id="PIRSF000103">
    <property type="entry name" value="HIBADH"/>
    <property type="match status" value="1"/>
</dbReference>
<keyword evidence="2" id="KW-0560">Oxidoreductase</keyword>
<proteinExistence type="inferred from homology"/>
<evidence type="ECO:0000256" key="1">
    <source>
        <dbReference type="ARBA" id="ARBA00007598"/>
    </source>
</evidence>
<evidence type="ECO:0000256" key="3">
    <source>
        <dbReference type="ARBA" id="ARBA00023027"/>
    </source>
</evidence>
<name>A0AAV8W8B3_9CUCU</name>
<dbReference type="GO" id="GO:0051287">
    <property type="term" value="F:NAD binding"/>
    <property type="evidence" value="ECO:0007669"/>
    <property type="project" value="InterPro"/>
</dbReference>
<evidence type="ECO:0000259" key="5">
    <source>
        <dbReference type="Pfam" id="PF14833"/>
    </source>
</evidence>
<comment type="caution">
    <text evidence="6">The sequence shown here is derived from an EMBL/GenBank/DDBJ whole genome shotgun (WGS) entry which is preliminary data.</text>
</comment>
<reference evidence="6 7" key="1">
    <citation type="journal article" date="2023" name="Insect Mol. Biol.">
        <title>Genome sequencing provides insights into the evolution of gene families encoding plant cell wall-degrading enzymes in longhorned beetles.</title>
        <authorList>
            <person name="Shin N.R."/>
            <person name="Okamura Y."/>
            <person name="Kirsch R."/>
            <person name="Pauchet Y."/>
        </authorList>
    </citation>
    <scope>NUCLEOTIDE SEQUENCE [LARGE SCALE GENOMIC DNA]</scope>
    <source>
        <strain evidence="6">EAD_L_NR</strain>
    </source>
</reference>
<evidence type="ECO:0000313" key="7">
    <source>
        <dbReference type="Proteomes" id="UP001159042"/>
    </source>
</evidence>
<dbReference type="InterPro" id="IPR051265">
    <property type="entry name" value="HIBADH-related_NP60_sf"/>
</dbReference>
<dbReference type="SUPFAM" id="SSF51735">
    <property type="entry name" value="NAD(P)-binding Rossmann-fold domains"/>
    <property type="match status" value="1"/>
</dbReference>
<dbReference type="GO" id="GO:0050661">
    <property type="term" value="F:NADP binding"/>
    <property type="evidence" value="ECO:0007669"/>
    <property type="project" value="InterPro"/>
</dbReference>
<feature type="domain" description="6-phosphogluconate dehydrogenase NADP-binding" evidence="4">
    <location>
        <begin position="6"/>
        <end position="136"/>
    </location>
</feature>
<dbReference type="Pfam" id="PF14833">
    <property type="entry name" value="NAD_binding_11"/>
    <property type="match status" value="1"/>
</dbReference>
<dbReference type="InterPro" id="IPR013328">
    <property type="entry name" value="6PGD_dom2"/>
</dbReference>
<dbReference type="GO" id="GO:0003677">
    <property type="term" value="F:DNA binding"/>
    <property type="evidence" value="ECO:0007669"/>
    <property type="project" value="TreeGrafter"/>
</dbReference>
<dbReference type="GO" id="GO:0140673">
    <property type="term" value="P:transcription elongation-coupled chromatin remodeling"/>
    <property type="evidence" value="ECO:0007669"/>
    <property type="project" value="TreeGrafter"/>
</dbReference>
<dbReference type="InterPro" id="IPR008927">
    <property type="entry name" value="6-PGluconate_DH-like_C_sf"/>
</dbReference>
<comment type="similarity">
    <text evidence="1">Belongs to the HIBADH-related family. NP60 subfamily.</text>
</comment>